<keyword evidence="2" id="KW-0732">Signal</keyword>
<protein>
    <submittedName>
        <fullName evidence="3">Uncharacterized protein</fullName>
    </submittedName>
</protein>
<feature type="chain" id="PRO_5028999597" evidence="2">
    <location>
        <begin position="20"/>
        <end position="130"/>
    </location>
</feature>
<dbReference type="RefSeq" id="WP_157461411.1">
    <property type="nucleotide sequence ID" value="NZ_WQLB01000045.1"/>
</dbReference>
<evidence type="ECO:0000313" key="3">
    <source>
        <dbReference type="EMBL" id="MVN89150.1"/>
    </source>
</evidence>
<evidence type="ECO:0000313" key="4">
    <source>
        <dbReference type="Proteomes" id="UP000483286"/>
    </source>
</evidence>
<dbReference type="AlphaFoldDB" id="A0A7C9I1J9"/>
<keyword evidence="1" id="KW-0472">Membrane</keyword>
<sequence>MPLTLLTLPLLMAAVPAQAFAFARRLGWDWVTMFGVVLLGIVLSTLMAPALKASPFRRLGMVLLACSCNVGNMLVQNPTLDGLSLIGNIILLHTFWDEHGPRTKRRLDQGWTDAVRRFARPVMGNLAPVS</sequence>
<organism evidence="3 4">
    <name type="scientific">Deinococcus arboris</name>
    <dbReference type="NCBI Taxonomy" id="2682977"/>
    <lineage>
        <taxon>Bacteria</taxon>
        <taxon>Thermotogati</taxon>
        <taxon>Deinococcota</taxon>
        <taxon>Deinococci</taxon>
        <taxon>Deinococcales</taxon>
        <taxon>Deinococcaceae</taxon>
        <taxon>Deinococcus</taxon>
    </lineage>
</organism>
<proteinExistence type="predicted"/>
<reference evidence="3 4" key="1">
    <citation type="submission" date="2019-12" db="EMBL/GenBank/DDBJ databases">
        <title>Deinococcus sp. HMF7620 Genome sequencing and assembly.</title>
        <authorList>
            <person name="Kang H."/>
            <person name="Kim H."/>
            <person name="Joh K."/>
        </authorList>
    </citation>
    <scope>NUCLEOTIDE SEQUENCE [LARGE SCALE GENOMIC DNA]</scope>
    <source>
        <strain evidence="3 4">HMF7620</strain>
    </source>
</reference>
<gene>
    <name evidence="3" type="ORF">GO986_20650</name>
</gene>
<keyword evidence="4" id="KW-1185">Reference proteome</keyword>
<feature type="transmembrane region" description="Helical" evidence="1">
    <location>
        <begin position="31"/>
        <end position="51"/>
    </location>
</feature>
<evidence type="ECO:0000256" key="2">
    <source>
        <dbReference type="SAM" id="SignalP"/>
    </source>
</evidence>
<accession>A0A7C9I1J9</accession>
<keyword evidence="1" id="KW-0812">Transmembrane</keyword>
<evidence type="ECO:0000256" key="1">
    <source>
        <dbReference type="SAM" id="Phobius"/>
    </source>
</evidence>
<feature type="signal peptide" evidence="2">
    <location>
        <begin position="1"/>
        <end position="19"/>
    </location>
</feature>
<dbReference type="EMBL" id="WQLB01000045">
    <property type="protein sequence ID" value="MVN89150.1"/>
    <property type="molecule type" value="Genomic_DNA"/>
</dbReference>
<dbReference type="Proteomes" id="UP000483286">
    <property type="component" value="Unassembled WGS sequence"/>
</dbReference>
<keyword evidence="1" id="KW-1133">Transmembrane helix</keyword>
<name>A0A7C9I1J9_9DEIO</name>
<comment type="caution">
    <text evidence="3">The sequence shown here is derived from an EMBL/GenBank/DDBJ whole genome shotgun (WGS) entry which is preliminary data.</text>
</comment>